<organism evidence="3 4">
    <name type="scientific">Microbacterium suwonense</name>
    <dbReference type="NCBI Taxonomy" id="683047"/>
    <lineage>
        <taxon>Bacteria</taxon>
        <taxon>Bacillati</taxon>
        <taxon>Actinomycetota</taxon>
        <taxon>Actinomycetes</taxon>
        <taxon>Micrococcales</taxon>
        <taxon>Microbacteriaceae</taxon>
        <taxon>Microbacterium</taxon>
    </lineage>
</organism>
<dbReference type="Proteomes" id="UP001321543">
    <property type="component" value="Chromosome"/>
</dbReference>
<dbReference type="InterPro" id="IPR045857">
    <property type="entry name" value="O16G_dom_2"/>
</dbReference>
<evidence type="ECO:0000259" key="2">
    <source>
        <dbReference type="SMART" id="SM00642"/>
    </source>
</evidence>
<dbReference type="PANTHER" id="PTHR10357:SF179">
    <property type="entry name" value="NEUTRAL AND BASIC AMINO ACID TRANSPORT PROTEIN RBAT"/>
    <property type="match status" value="1"/>
</dbReference>
<evidence type="ECO:0000313" key="4">
    <source>
        <dbReference type="Proteomes" id="UP001321543"/>
    </source>
</evidence>
<dbReference type="CDD" id="cd11333">
    <property type="entry name" value="AmyAc_SI_OligoGlu_DGase"/>
    <property type="match status" value="1"/>
</dbReference>
<dbReference type="InterPro" id="IPR006047">
    <property type="entry name" value="GH13_cat_dom"/>
</dbReference>
<dbReference type="PANTHER" id="PTHR10357">
    <property type="entry name" value="ALPHA-AMYLASE FAMILY MEMBER"/>
    <property type="match status" value="1"/>
</dbReference>
<dbReference type="SMART" id="SM00642">
    <property type="entry name" value="Aamy"/>
    <property type="match status" value="1"/>
</dbReference>
<dbReference type="RefSeq" id="WP_286301394.1">
    <property type="nucleotide sequence ID" value="NZ_AP027728.1"/>
</dbReference>
<dbReference type="SUPFAM" id="SSF51445">
    <property type="entry name" value="(Trans)glycosidases"/>
    <property type="match status" value="1"/>
</dbReference>
<evidence type="ECO:0000313" key="3">
    <source>
        <dbReference type="EMBL" id="BDZ37580.1"/>
    </source>
</evidence>
<dbReference type="InterPro" id="IPR017853">
    <property type="entry name" value="GH"/>
</dbReference>
<gene>
    <name evidence="3" type="ORF">GCM10025863_01940</name>
</gene>
<keyword evidence="4" id="KW-1185">Reference proteome</keyword>
<protein>
    <submittedName>
        <fullName evidence="3">Glucohydrolase</fullName>
    </submittedName>
</protein>
<dbReference type="EMBL" id="AP027728">
    <property type="protein sequence ID" value="BDZ37580.1"/>
    <property type="molecule type" value="Genomic_DNA"/>
</dbReference>
<comment type="similarity">
    <text evidence="1">Belongs to the glycosyl hydrolase 13 family.</text>
</comment>
<dbReference type="Gene3D" id="3.90.400.10">
    <property type="entry name" value="Oligo-1,6-glucosidase, Domain 2"/>
    <property type="match status" value="1"/>
</dbReference>
<evidence type="ECO:0000256" key="1">
    <source>
        <dbReference type="ARBA" id="ARBA00008061"/>
    </source>
</evidence>
<sequence>MTASGGEAALLTLDSRIRDVWAHPLGNDAVRKILLQLGRSTRWIDNPLVGALRLRTVAKLAGGRVDAGFFDALLQVLNTNRDIPSDAETPADAWWRSAVFYQVYPRSFQDSDGDGVGDIPGILSRLDHLQELGVDAVWLSPVYDSPQDDNGYDIRDYRAIATEYGTLDDLDQLIAELHRRGMRLIMDLVVNHTSDEHAWFRAALADPDSPYRDYYLLREGTPDAPPNNWTSFFSGPAWRWFPQEQLWAMHLFSSRQLDLNWEHAPLRAEIVDMVRWWLERGVDGFRLDVINYISKPPALPDGDATIGALMEFTGVEHYFAGPRLHEHLRQLRAEAFDPYGAVSIGETPGVGMQLGRLLTGASRGELDLVFTFDHLDMPGRVRFDDYRYDLAYLRDHVERYERGYGSTCWPAVFFENHDNPRMISKIDPRPEHRIALGRLLAVLTLTLRGTPFLYQGQELGLVNHAFASIDQLRDVESLNRYALLREAGQSDAAALANVLAGSRDHARVPIPWDAGGGFTTAQPWLEGDAQQEVWHAAAQAADPASVLSAYRALIALRRAHPEWVTAPIEFGPRRRGVWTYRRAAADVTVEVSINLTDRTQRLAGEDAGWQTVLSSPEHRWGRLTPYEAVVRIRRAQPANASAIG</sequence>
<dbReference type="Pfam" id="PF00128">
    <property type="entry name" value="Alpha-amylase"/>
    <property type="match status" value="1"/>
</dbReference>
<feature type="domain" description="Glycosyl hydrolase family 13 catalytic" evidence="2">
    <location>
        <begin position="102"/>
        <end position="507"/>
    </location>
</feature>
<dbReference type="Gene3D" id="3.20.20.80">
    <property type="entry name" value="Glycosidases"/>
    <property type="match status" value="1"/>
</dbReference>
<name>A0ABM8FQI2_9MICO</name>
<reference evidence="4" key="1">
    <citation type="journal article" date="2019" name="Int. J. Syst. Evol. Microbiol.">
        <title>The Global Catalogue of Microorganisms (GCM) 10K type strain sequencing project: providing services to taxonomists for standard genome sequencing and annotation.</title>
        <authorList>
            <consortium name="The Broad Institute Genomics Platform"/>
            <consortium name="The Broad Institute Genome Sequencing Center for Infectious Disease"/>
            <person name="Wu L."/>
            <person name="Ma J."/>
        </authorList>
    </citation>
    <scope>NUCLEOTIDE SEQUENCE [LARGE SCALE GENOMIC DNA]</scope>
    <source>
        <strain evidence="4">NBRC 106310</strain>
    </source>
</reference>
<accession>A0ABM8FQI2</accession>
<proteinExistence type="inferred from homology"/>